<keyword evidence="3" id="KW-1185">Reference proteome</keyword>
<name>A0A2S0RHU0_9FLAO</name>
<dbReference type="AlphaFoldDB" id="A0A2S0RHU0"/>
<feature type="chain" id="PRO_5015609054" evidence="1">
    <location>
        <begin position="19"/>
        <end position="124"/>
    </location>
</feature>
<organism evidence="2 3">
    <name type="scientific">Flavobacterium magnum</name>
    <dbReference type="NCBI Taxonomy" id="2162713"/>
    <lineage>
        <taxon>Bacteria</taxon>
        <taxon>Pseudomonadati</taxon>
        <taxon>Bacteroidota</taxon>
        <taxon>Flavobacteriia</taxon>
        <taxon>Flavobacteriales</taxon>
        <taxon>Flavobacteriaceae</taxon>
        <taxon>Flavobacterium</taxon>
    </lineage>
</organism>
<evidence type="ECO:0000256" key="1">
    <source>
        <dbReference type="SAM" id="SignalP"/>
    </source>
</evidence>
<keyword evidence="1" id="KW-0732">Signal</keyword>
<feature type="signal peptide" evidence="1">
    <location>
        <begin position="1"/>
        <end position="18"/>
    </location>
</feature>
<sequence length="124" mass="14541">MKNIFIALFILFVASMKAQNKISASDKALAAIDAIEKFEAEIKIPNRLACLTQIFPKDVDFNYVGQCYRPTKEELQLWREWIIKNKENLEYEQEEPEGKFDFIFGEFNIVFNDKKGTIRNSYCN</sequence>
<dbReference type="KEGG" id="fmg:HYN48_13985"/>
<protein>
    <submittedName>
        <fullName evidence="2">Uncharacterized protein</fullName>
    </submittedName>
</protein>
<gene>
    <name evidence="2" type="ORF">HYN48_13985</name>
</gene>
<dbReference type="OrthoDB" id="1363418at2"/>
<accession>A0A2S0RHU0</accession>
<dbReference type="Proteomes" id="UP000244193">
    <property type="component" value="Chromosome"/>
</dbReference>
<dbReference type="RefSeq" id="WP_108372783.1">
    <property type="nucleotide sequence ID" value="NZ_CP028811.1"/>
</dbReference>
<evidence type="ECO:0000313" key="3">
    <source>
        <dbReference type="Proteomes" id="UP000244193"/>
    </source>
</evidence>
<dbReference type="EMBL" id="CP028811">
    <property type="protein sequence ID" value="AWA31109.1"/>
    <property type="molecule type" value="Genomic_DNA"/>
</dbReference>
<evidence type="ECO:0000313" key="2">
    <source>
        <dbReference type="EMBL" id="AWA31109.1"/>
    </source>
</evidence>
<reference evidence="2 3" key="1">
    <citation type="submission" date="2018-04" db="EMBL/GenBank/DDBJ databases">
        <title>Genome sequencing of Flavobacterium sp. HYN0048.</title>
        <authorList>
            <person name="Yi H."/>
            <person name="Baek C."/>
        </authorList>
    </citation>
    <scope>NUCLEOTIDE SEQUENCE [LARGE SCALE GENOMIC DNA]</scope>
    <source>
        <strain evidence="2 3">HYN0048</strain>
    </source>
</reference>
<proteinExistence type="predicted"/>